<sequence length="63" mass="7255">FIRCDYSRKMMRTFLGKAMSCDIPVCRSRRISSLKKRNIALMNGSVIFFISPFKSLSLNGTEM</sequence>
<keyword evidence="1" id="KW-1133">Transmembrane helix</keyword>
<reference evidence="3" key="1">
    <citation type="submission" date="2022-11" db="UniProtKB">
        <authorList>
            <consortium name="WormBaseParasite"/>
        </authorList>
    </citation>
    <scope>IDENTIFICATION</scope>
</reference>
<evidence type="ECO:0000256" key="1">
    <source>
        <dbReference type="SAM" id="Phobius"/>
    </source>
</evidence>
<keyword evidence="1" id="KW-0472">Membrane</keyword>
<protein>
    <submittedName>
        <fullName evidence="3">Uncharacterized protein</fullName>
    </submittedName>
</protein>
<accession>A0A915AVV8</accession>
<keyword evidence="2" id="KW-1185">Reference proteome</keyword>
<evidence type="ECO:0000313" key="3">
    <source>
        <dbReference type="WBParaSite" id="PgR018_g043_t02"/>
    </source>
</evidence>
<feature type="transmembrane region" description="Helical" evidence="1">
    <location>
        <begin position="39"/>
        <end position="58"/>
    </location>
</feature>
<dbReference type="WBParaSite" id="PgR018_g043_t02">
    <property type="protein sequence ID" value="PgR018_g043_t02"/>
    <property type="gene ID" value="PgR018_g043"/>
</dbReference>
<dbReference type="Proteomes" id="UP000887569">
    <property type="component" value="Unplaced"/>
</dbReference>
<organism evidence="2 3">
    <name type="scientific">Parascaris univalens</name>
    <name type="common">Nematode worm</name>
    <dbReference type="NCBI Taxonomy" id="6257"/>
    <lineage>
        <taxon>Eukaryota</taxon>
        <taxon>Metazoa</taxon>
        <taxon>Ecdysozoa</taxon>
        <taxon>Nematoda</taxon>
        <taxon>Chromadorea</taxon>
        <taxon>Rhabditida</taxon>
        <taxon>Spirurina</taxon>
        <taxon>Ascaridomorpha</taxon>
        <taxon>Ascaridoidea</taxon>
        <taxon>Ascarididae</taxon>
        <taxon>Parascaris</taxon>
    </lineage>
</organism>
<name>A0A915AVV8_PARUN</name>
<evidence type="ECO:0000313" key="2">
    <source>
        <dbReference type="Proteomes" id="UP000887569"/>
    </source>
</evidence>
<keyword evidence="1" id="KW-0812">Transmembrane</keyword>
<dbReference type="AlphaFoldDB" id="A0A915AVV8"/>
<proteinExistence type="predicted"/>